<evidence type="ECO:0000256" key="7">
    <source>
        <dbReference type="ARBA" id="ARBA00022839"/>
    </source>
</evidence>
<protein>
    <recommendedName>
        <fullName evidence="10">3'-5' exonuclease</fullName>
    </recommendedName>
    <alternativeName>
        <fullName evidence="11">Werner Syndrome-like exonuclease</fullName>
    </alternativeName>
</protein>
<evidence type="ECO:0000256" key="1">
    <source>
        <dbReference type="ARBA" id="ARBA00004123"/>
    </source>
</evidence>
<dbReference type="GO" id="GO:0006139">
    <property type="term" value="P:nucleobase-containing compound metabolic process"/>
    <property type="evidence" value="ECO:0007669"/>
    <property type="project" value="InterPro"/>
</dbReference>
<dbReference type="AlphaFoldDB" id="A0AA36N918"/>
<evidence type="ECO:0000259" key="13">
    <source>
        <dbReference type="PROSITE" id="PS50199"/>
    </source>
</evidence>
<dbReference type="PANTHER" id="PTHR13620:SF109">
    <property type="entry name" value="3'-5' EXONUCLEASE"/>
    <property type="match status" value="1"/>
</dbReference>
<dbReference type="InterPro" id="IPR002562">
    <property type="entry name" value="3'-5'_exonuclease_dom"/>
</dbReference>
<evidence type="ECO:0000256" key="8">
    <source>
        <dbReference type="ARBA" id="ARBA00022842"/>
    </source>
</evidence>
<keyword evidence="4 12" id="KW-0863">Zinc-finger</keyword>
<evidence type="ECO:0000313" key="14">
    <source>
        <dbReference type="EMBL" id="CAJ1398632.1"/>
    </source>
</evidence>
<dbReference type="PANTHER" id="PTHR13620">
    <property type="entry name" value="3-5 EXONUCLEASE"/>
    <property type="match status" value="1"/>
</dbReference>
<comment type="caution">
    <text evidence="14">The sequence shown here is derived from an EMBL/GenBank/DDBJ whole genome shotgun (WGS) entry which is preliminary data.</text>
</comment>
<keyword evidence="3" id="KW-0479">Metal-binding</keyword>
<evidence type="ECO:0000256" key="3">
    <source>
        <dbReference type="ARBA" id="ARBA00022723"/>
    </source>
</evidence>
<accession>A0AA36N918</accession>
<evidence type="ECO:0000256" key="12">
    <source>
        <dbReference type="PROSITE-ProRule" id="PRU00322"/>
    </source>
</evidence>
<name>A0AA36N918_9DINO</name>
<evidence type="ECO:0000313" key="15">
    <source>
        <dbReference type="Proteomes" id="UP001178507"/>
    </source>
</evidence>
<dbReference type="GO" id="GO:0008408">
    <property type="term" value="F:3'-5' exonuclease activity"/>
    <property type="evidence" value="ECO:0007669"/>
    <property type="project" value="InterPro"/>
</dbReference>
<keyword evidence="9" id="KW-0539">Nucleus</keyword>
<proteinExistence type="predicted"/>
<evidence type="ECO:0000256" key="4">
    <source>
        <dbReference type="ARBA" id="ARBA00022771"/>
    </source>
</evidence>
<feature type="domain" description="RanBP2-type" evidence="13">
    <location>
        <begin position="504"/>
        <end position="533"/>
    </location>
</feature>
<dbReference type="PROSITE" id="PS50199">
    <property type="entry name" value="ZF_RANBP2_2"/>
    <property type="match status" value="1"/>
</dbReference>
<keyword evidence="7" id="KW-0269">Exonuclease</keyword>
<dbReference type="EMBL" id="CAUJNA010003305">
    <property type="protein sequence ID" value="CAJ1398632.1"/>
    <property type="molecule type" value="Genomic_DNA"/>
</dbReference>
<dbReference type="InterPro" id="IPR051132">
    <property type="entry name" value="3-5_Exonuclease_domain"/>
</dbReference>
<dbReference type="Proteomes" id="UP001178507">
    <property type="component" value="Unassembled WGS sequence"/>
</dbReference>
<organism evidence="14 15">
    <name type="scientific">Effrenium voratum</name>
    <dbReference type="NCBI Taxonomy" id="2562239"/>
    <lineage>
        <taxon>Eukaryota</taxon>
        <taxon>Sar</taxon>
        <taxon>Alveolata</taxon>
        <taxon>Dinophyceae</taxon>
        <taxon>Suessiales</taxon>
        <taxon>Symbiodiniaceae</taxon>
        <taxon>Effrenium</taxon>
    </lineage>
</organism>
<dbReference type="Gene3D" id="3.30.420.10">
    <property type="entry name" value="Ribonuclease H-like superfamily/Ribonuclease H"/>
    <property type="match status" value="1"/>
</dbReference>
<dbReference type="SMART" id="SM00474">
    <property type="entry name" value="35EXOc"/>
    <property type="match status" value="1"/>
</dbReference>
<evidence type="ECO:0000256" key="11">
    <source>
        <dbReference type="ARBA" id="ARBA00042761"/>
    </source>
</evidence>
<evidence type="ECO:0000256" key="10">
    <source>
        <dbReference type="ARBA" id="ARBA00040531"/>
    </source>
</evidence>
<keyword evidence="6" id="KW-0862">Zinc</keyword>
<evidence type="ECO:0000256" key="9">
    <source>
        <dbReference type="ARBA" id="ARBA00023242"/>
    </source>
</evidence>
<dbReference type="Pfam" id="PF01612">
    <property type="entry name" value="DNA_pol_A_exo1"/>
    <property type="match status" value="1"/>
</dbReference>
<gene>
    <name evidence="14" type="ORF">EVOR1521_LOCUS22375</name>
</gene>
<dbReference type="GO" id="GO:0008270">
    <property type="term" value="F:zinc ion binding"/>
    <property type="evidence" value="ECO:0007669"/>
    <property type="project" value="UniProtKB-KW"/>
</dbReference>
<reference evidence="14" key="1">
    <citation type="submission" date="2023-08" db="EMBL/GenBank/DDBJ databases">
        <authorList>
            <person name="Chen Y."/>
            <person name="Shah S."/>
            <person name="Dougan E. K."/>
            <person name="Thang M."/>
            <person name="Chan C."/>
        </authorList>
    </citation>
    <scope>NUCLEOTIDE SEQUENCE</scope>
</reference>
<keyword evidence="8" id="KW-0460">Magnesium</keyword>
<keyword evidence="5" id="KW-0378">Hydrolase</keyword>
<dbReference type="InterPro" id="IPR001876">
    <property type="entry name" value="Znf_RanBP2"/>
</dbReference>
<dbReference type="GO" id="GO:0003676">
    <property type="term" value="F:nucleic acid binding"/>
    <property type="evidence" value="ECO:0007669"/>
    <property type="project" value="InterPro"/>
</dbReference>
<evidence type="ECO:0000256" key="2">
    <source>
        <dbReference type="ARBA" id="ARBA00022722"/>
    </source>
</evidence>
<evidence type="ECO:0000256" key="5">
    <source>
        <dbReference type="ARBA" id="ARBA00022801"/>
    </source>
</evidence>
<dbReference type="SUPFAM" id="SSF53098">
    <property type="entry name" value="Ribonuclease H-like"/>
    <property type="match status" value="1"/>
</dbReference>
<keyword evidence="2" id="KW-0540">Nuclease</keyword>
<comment type="subcellular location">
    <subcellularLocation>
        <location evidence="1">Nucleus</location>
    </subcellularLocation>
</comment>
<keyword evidence="15" id="KW-1185">Reference proteome</keyword>
<dbReference type="InterPro" id="IPR036397">
    <property type="entry name" value="RNaseH_sf"/>
</dbReference>
<dbReference type="GO" id="GO:0005634">
    <property type="term" value="C:nucleus"/>
    <property type="evidence" value="ECO:0007669"/>
    <property type="project" value="UniProtKB-SubCell"/>
</dbReference>
<dbReference type="CDD" id="cd06141">
    <property type="entry name" value="WRN_exo"/>
    <property type="match status" value="1"/>
</dbReference>
<evidence type="ECO:0000256" key="6">
    <source>
        <dbReference type="ARBA" id="ARBA00022833"/>
    </source>
</evidence>
<sequence length="544" mass="58715">MSFEVEWNGAFEKVVLVDSAAAAERVLAALQMTSETNRFLGFDTEWGAEGQVALLQLATESVCLLCLLPEVSLQDCPTLKAMLVDPSFIKVGVAVALDADLLKEQFQVSVKGCLDLSRLAFREGRVGGSQPIGLAALSQLLLGLELSKDPAIRRSNWGLRPLSQQQLHYAARDALAGRDCAKALAATCRPPEMEVLAWCQELLDMGTMKPTKIKKAPSPEDSGEVRVSKATLECGAYSCVTKFGLRRIVGSDGEQLLHMKDRTVEGLLRRGMASICRDSGDEVVQLNFTPTDHYAYAGLDAAERNACVGCGAYGVARYYIIPRVFFAHLPQQCKSYNCHDVVMLCPKCRAIAEPAQLSLTQDLLAAHGALRAGSMYANENFLSSRQIAAKKAAITLKKGGRGKPFPEAKEHALREAVAGGLGMSAADVAELHLTMAEQLGSGSLPSERVVQAASSSPESLKGFLRSWRECFVKALQPKYLAEGWSLDTGLDGRFIPSVASSLEWPGDWRCNTCGVHCFGRSDHCRCCKTPKPDPEPMASVAAGA</sequence>
<dbReference type="InterPro" id="IPR012337">
    <property type="entry name" value="RNaseH-like_sf"/>
</dbReference>
<dbReference type="SMART" id="SM00547">
    <property type="entry name" value="ZnF_RBZ"/>
    <property type="match status" value="1"/>
</dbReference>